<dbReference type="GO" id="GO:0030295">
    <property type="term" value="F:protein kinase activator activity"/>
    <property type="evidence" value="ECO:0007669"/>
    <property type="project" value="EnsemblFungi"/>
</dbReference>
<dbReference type="Proteomes" id="UP000030755">
    <property type="component" value="Unassembled WGS sequence"/>
</dbReference>
<dbReference type="Gene3D" id="1.20.140.30">
    <property type="entry name" value="MOB kinase activator"/>
    <property type="match status" value="1"/>
</dbReference>
<dbReference type="GO" id="GO:2000100">
    <property type="term" value="P:regulation of establishment or maintenance of bipolar cell polarity regulating cell shape"/>
    <property type="evidence" value="ECO:0007669"/>
    <property type="project" value="EnsemblFungi"/>
</dbReference>
<dbReference type="Proteomes" id="UP000281549">
    <property type="component" value="Unassembled WGS sequence"/>
</dbReference>
<accession>A0A075AVE0</accession>
<dbReference type="GO" id="GO:0005938">
    <property type="term" value="C:cell cortex"/>
    <property type="evidence" value="ECO:0007669"/>
    <property type="project" value="EnsemblFungi"/>
</dbReference>
<dbReference type="GO" id="GO:0043332">
    <property type="term" value="C:mating projection tip"/>
    <property type="evidence" value="ECO:0007669"/>
    <property type="project" value="EnsemblFungi"/>
</dbReference>
<dbReference type="GO" id="GO:0000920">
    <property type="term" value="P:septum digestion after cytokinesis"/>
    <property type="evidence" value="ECO:0007669"/>
    <property type="project" value="EnsemblFungi"/>
</dbReference>
<sequence length="210" mass="24995">MSFFNKFKSKKSNNDIKPLYLEKKYLESKLVAGNMKKIVSLPKYVDKNEWLAIHAFDFCMNLKEFCEVIREVCSHNPMMDSIGSECLWTDPVKKVASKVSAKQYTELAFEWMLAIIDDERVFPTKMGVEFDKDFEAIIRTFFKFMFRIICHLYNFHFEDYVNLDLDSHLNTLTSHFLYFGLEFDILERRDFSPLQELIDAWIELSILEKK</sequence>
<proteinExistence type="predicted"/>
<dbReference type="AlphaFoldDB" id="A0A075AVE0"/>
<name>A0A075AVE0_ROZAC</name>
<reference evidence="5" key="2">
    <citation type="journal article" date="2018" name="Nat. Microbiol.">
        <title>Leveraging single-cell genomics to expand the fungal tree of life.</title>
        <authorList>
            <person name="Ahrendt S.R."/>
            <person name="Quandt C.A."/>
            <person name="Ciobanu D."/>
            <person name="Clum A."/>
            <person name="Salamov A."/>
            <person name="Andreopoulos B."/>
            <person name="Cheng J.F."/>
            <person name="Woyke T."/>
            <person name="Pelin A."/>
            <person name="Henrissat B."/>
            <person name="Reynolds N.K."/>
            <person name="Benny G.L."/>
            <person name="Smith M.E."/>
            <person name="James T.Y."/>
            <person name="Grigoriev I.V."/>
        </authorList>
    </citation>
    <scope>NUCLEOTIDE SEQUENCE [LARGE SCALE GENOMIC DNA]</scope>
    <source>
        <strain evidence="5">CSF55</strain>
    </source>
</reference>
<dbReference type="GO" id="GO:0032153">
    <property type="term" value="C:cell division site"/>
    <property type="evidence" value="ECO:0007669"/>
    <property type="project" value="EnsemblFungi"/>
</dbReference>
<dbReference type="GO" id="GO:0005934">
    <property type="term" value="C:cellular bud tip"/>
    <property type="evidence" value="ECO:0007669"/>
    <property type="project" value="EnsemblFungi"/>
</dbReference>
<gene>
    <name evidence="2" type="ORF">O9G_003795</name>
    <name evidence="3" type="ORF">ROZALSC1DRAFT_27003</name>
</gene>
<feature type="binding site" evidence="1">
    <location>
        <position position="156"/>
    </location>
    <ligand>
        <name>Zn(2+)</name>
        <dbReference type="ChEBI" id="CHEBI:29105"/>
    </ligand>
</feature>
<dbReference type="STRING" id="988480.A0A075AVE0"/>
<dbReference type="GO" id="GO:0005634">
    <property type="term" value="C:nucleus"/>
    <property type="evidence" value="ECO:0007669"/>
    <property type="project" value="EnsemblFungi"/>
</dbReference>
<keyword evidence="1" id="KW-0479">Metal-binding</keyword>
<evidence type="ECO:0000313" key="5">
    <source>
        <dbReference type="Proteomes" id="UP000281549"/>
    </source>
</evidence>
<feature type="binding site" evidence="1">
    <location>
        <position position="151"/>
    </location>
    <ligand>
        <name>Zn(2+)</name>
        <dbReference type="ChEBI" id="CHEBI:29105"/>
    </ligand>
</feature>
<reference evidence="2 4" key="1">
    <citation type="journal article" date="2013" name="Curr. Biol.">
        <title>Shared signatures of parasitism and phylogenomics unite Cryptomycota and microsporidia.</title>
        <authorList>
            <person name="James T.Y."/>
            <person name="Pelin A."/>
            <person name="Bonen L."/>
            <person name="Ahrendt S."/>
            <person name="Sain D."/>
            <person name="Corradi N."/>
            <person name="Stajich J.E."/>
        </authorList>
    </citation>
    <scope>NUCLEOTIDE SEQUENCE [LARGE SCALE GENOMIC DNA]</scope>
    <source>
        <strain evidence="2 4">CSF55</strain>
        <strain evidence="2 4">CSF55</strain>
    </source>
</reference>
<dbReference type="GO" id="GO:0062200">
    <property type="term" value="P:RAM/MOR signaling"/>
    <property type="evidence" value="ECO:0007669"/>
    <property type="project" value="EnsemblFungi"/>
</dbReference>
<evidence type="ECO:0000313" key="2">
    <source>
        <dbReference type="EMBL" id="EPZ32667.1"/>
    </source>
</evidence>
<organism evidence="2 4">
    <name type="scientific">Rozella allomycis (strain CSF55)</name>
    <dbReference type="NCBI Taxonomy" id="988480"/>
    <lineage>
        <taxon>Eukaryota</taxon>
        <taxon>Fungi</taxon>
        <taxon>Fungi incertae sedis</taxon>
        <taxon>Cryptomycota</taxon>
        <taxon>Cryptomycota incertae sedis</taxon>
        <taxon>Rozella</taxon>
    </lineage>
</organism>
<dbReference type="InterPro" id="IPR036703">
    <property type="entry name" value="MOB_kinase_act_sf"/>
</dbReference>
<dbReference type="EMBL" id="KE561122">
    <property type="protein sequence ID" value="EPZ32667.1"/>
    <property type="molecule type" value="Genomic_DNA"/>
</dbReference>
<dbReference type="InterPro" id="IPR005301">
    <property type="entry name" value="MOB_kinase_act_fam"/>
</dbReference>
<dbReference type="HOGENOM" id="CLU_038321_3_2_1"/>
<keyword evidence="1" id="KW-0862">Zinc</keyword>
<dbReference type="GO" id="GO:0005935">
    <property type="term" value="C:cellular bud neck"/>
    <property type="evidence" value="ECO:0007669"/>
    <property type="project" value="EnsemblFungi"/>
</dbReference>
<dbReference type="SMART" id="SM01388">
    <property type="entry name" value="Mob1_phocein"/>
    <property type="match status" value="1"/>
</dbReference>
<keyword evidence="4" id="KW-1185">Reference proteome</keyword>
<feature type="binding site" evidence="1">
    <location>
        <position position="73"/>
    </location>
    <ligand>
        <name>Zn(2+)</name>
        <dbReference type="ChEBI" id="CHEBI:29105"/>
    </ligand>
</feature>
<dbReference type="PANTHER" id="PTHR22599">
    <property type="entry name" value="MPS ONE BINDER KINASE ACTIVATOR-LIKE MOB"/>
    <property type="match status" value="1"/>
</dbReference>
<dbReference type="OMA" id="ILCNPAP"/>
<dbReference type="GO" id="GO:0007163">
    <property type="term" value="P:establishment or maintenance of cell polarity"/>
    <property type="evidence" value="ECO:0007669"/>
    <property type="project" value="EnsemblFungi"/>
</dbReference>
<dbReference type="GO" id="GO:0007118">
    <property type="term" value="P:budding cell apical bud growth"/>
    <property type="evidence" value="ECO:0007669"/>
    <property type="project" value="EnsemblFungi"/>
</dbReference>
<evidence type="ECO:0000313" key="4">
    <source>
        <dbReference type="Proteomes" id="UP000030755"/>
    </source>
</evidence>
<evidence type="ECO:0000313" key="3">
    <source>
        <dbReference type="EMBL" id="RKP21606.1"/>
    </source>
</evidence>
<dbReference type="EMBL" id="ML004942">
    <property type="protein sequence ID" value="RKP21606.1"/>
    <property type="molecule type" value="Genomic_DNA"/>
</dbReference>
<protein>
    <submittedName>
        <fullName evidence="2 3">Mob1/phocein</fullName>
    </submittedName>
</protein>
<evidence type="ECO:0000256" key="1">
    <source>
        <dbReference type="PIRSR" id="PIRSR605301-1"/>
    </source>
</evidence>
<reference evidence="3" key="3">
    <citation type="submission" date="2018-08" db="EMBL/GenBank/DDBJ databases">
        <title>Leveraging single-cell genomics to expand the Fungal Tree of Life.</title>
        <authorList>
            <consortium name="DOE Joint Genome Institute"/>
            <person name="Ahrendt S.R."/>
            <person name="Quandt C.A."/>
            <person name="Ciobanu D."/>
            <person name="Clum A."/>
            <person name="Salamov A."/>
            <person name="Andreopoulos B."/>
            <person name="Cheng J.-F."/>
            <person name="Woyke T."/>
            <person name="Pelin A."/>
            <person name="Henrissat B."/>
            <person name="Reynolds N."/>
            <person name="Benny G.L."/>
            <person name="Smith M.E."/>
            <person name="James T.Y."/>
            <person name="Grigoriev I.V."/>
        </authorList>
    </citation>
    <scope>NUCLEOTIDE SEQUENCE</scope>
    <source>
        <strain evidence="3">CSF55</strain>
    </source>
</reference>
<dbReference type="Pfam" id="PF03637">
    <property type="entry name" value="Mob1_phocein"/>
    <property type="match status" value="1"/>
</dbReference>
<dbReference type="GO" id="GO:1902554">
    <property type="term" value="C:serine/threonine protein kinase complex"/>
    <property type="evidence" value="ECO:0007669"/>
    <property type="project" value="EnsemblFungi"/>
</dbReference>
<dbReference type="SUPFAM" id="SSF101152">
    <property type="entry name" value="Mob1/phocein"/>
    <property type="match status" value="1"/>
</dbReference>
<dbReference type="OrthoDB" id="8170117at2759"/>